<evidence type="ECO:0000256" key="4">
    <source>
        <dbReference type="ARBA" id="ARBA00022532"/>
    </source>
</evidence>
<comment type="pathway">
    <text evidence="3 8">Carbohydrate metabolism; tricarboxylic acid cycle; oxaloacetate from (S)-malate (quinone route): step 1/1.</text>
</comment>
<keyword evidence="6 8" id="KW-0274">FAD</keyword>
<dbReference type="SUPFAM" id="SSF51905">
    <property type="entry name" value="FAD/NAD(P)-binding domain"/>
    <property type="match status" value="1"/>
</dbReference>
<dbReference type="EC" id="1.1.5.4" evidence="8"/>
<dbReference type="EMBL" id="LT559118">
    <property type="protein sequence ID" value="SBO97761.1"/>
    <property type="molecule type" value="Genomic_DNA"/>
</dbReference>
<keyword evidence="4 8" id="KW-0816">Tricarboxylic acid cycle</keyword>
<keyword evidence="5 8" id="KW-0285">Flavoprotein</keyword>
<evidence type="ECO:0000256" key="7">
    <source>
        <dbReference type="ARBA" id="ARBA00023002"/>
    </source>
</evidence>
<evidence type="ECO:0000256" key="6">
    <source>
        <dbReference type="ARBA" id="ARBA00022827"/>
    </source>
</evidence>
<dbReference type="Gene3D" id="3.50.50.60">
    <property type="entry name" value="FAD/NAD(P)-binding domain"/>
    <property type="match status" value="1"/>
</dbReference>
<dbReference type="GO" id="GO:0006099">
    <property type="term" value="P:tricarboxylic acid cycle"/>
    <property type="evidence" value="ECO:0007669"/>
    <property type="project" value="UniProtKB-UniRule"/>
</dbReference>
<dbReference type="NCBIfam" id="NF003606">
    <property type="entry name" value="PRK05257.2-1"/>
    <property type="match status" value="1"/>
</dbReference>
<dbReference type="NCBIfam" id="TIGR01320">
    <property type="entry name" value="mal_quin_oxido"/>
    <property type="match status" value="1"/>
</dbReference>
<dbReference type="PANTHER" id="PTHR43104">
    <property type="entry name" value="L-2-HYDROXYGLUTARATE DEHYDROGENASE, MITOCHONDRIAL"/>
    <property type="match status" value="1"/>
</dbReference>
<dbReference type="Pfam" id="PF06039">
    <property type="entry name" value="Mqo"/>
    <property type="match status" value="1"/>
</dbReference>
<evidence type="ECO:0000256" key="8">
    <source>
        <dbReference type="HAMAP-Rule" id="MF_00212"/>
    </source>
</evidence>
<evidence type="ECO:0000256" key="1">
    <source>
        <dbReference type="ARBA" id="ARBA00001139"/>
    </source>
</evidence>
<evidence type="ECO:0000313" key="9">
    <source>
        <dbReference type="EMBL" id="SBO97761.1"/>
    </source>
</evidence>
<evidence type="ECO:0000256" key="5">
    <source>
        <dbReference type="ARBA" id="ARBA00022630"/>
    </source>
</evidence>
<dbReference type="InterPro" id="IPR006231">
    <property type="entry name" value="MQO"/>
</dbReference>
<dbReference type="HAMAP" id="MF_00212">
    <property type="entry name" value="MQO"/>
    <property type="match status" value="1"/>
</dbReference>
<dbReference type="PANTHER" id="PTHR43104:SF2">
    <property type="entry name" value="L-2-HYDROXYGLUTARATE DEHYDROGENASE, MITOCHONDRIAL"/>
    <property type="match status" value="1"/>
</dbReference>
<dbReference type="RefSeq" id="WP_225266498.1">
    <property type="nucleotide sequence ID" value="NZ_CP084058.1"/>
</dbReference>
<reference evidence="9" key="1">
    <citation type="submission" date="2016-04" db="EMBL/GenBank/DDBJ databases">
        <authorList>
            <person name="Evans L.H."/>
            <person name="Alamgir A."/>
            <person name="Owens N."/>
            <person name="Weber N.D."/>
            <person name="Virtaneva K."/>
            <person name="Barbian K."/>
            <person name="Babar A."/>
            <person name="Rosenke K."/>
        </authorList>
    </citation>
    <scope>NUCLEOTIDE SEQUENCE</scope>
    <source>
        <strain evidence="9">Nono1</strain>
    </source>
</reference>
<dbReference type="UniPathway" id="UPA00223">
    <property type="reaction ID" value="UER01008"/>
</dbReference>
<keyword evidence="7 8" id="KW-0560">Oxidoreductase</keyword>
<comment type="catalytic activity">
    <reaction evidence="1 8">
        <text>(S)-malate + a quinone = a quinol + oxaloacetate</text>
        <dbReference type="Rhea" id="RHEA:46012"/>
        <dbReference type="ChEBI" id="CHEBI:15589"/>
        <dbReference type="ChEBI" id="CHEBI:16452"/>
        <dbReference type="ChEBI" id="CHEBI:24646"/>
        <dbReference type="ChEBI" id="CHEBI:132124"/>
        <dbReference type="EC" id="1.1.5.4"/>
    </reaction>
</comment>
<dbReference type="GO" id="GO:0008924">
    <property type="term" value="F:L-malate dehydrogenase (quinone) activity"/>
    <property type="evidence" value="ECO:0007669"/>
    <property type="project" value="UniProtKB-UniRule"/>
</dbReference>
<dbReference type="NCBIfam" id="NF003611">
    <property type="entry name" value="PRK05257.3-2"/>
    <property type="match status" value="1"/>
</dbReference>
<protein>
    <recommendedName>
        <fullName evidence="8">Probable malate:quinone oxidoreductase</fullName>
        <ecNumber evidence="8">1.1.5.4</ecNumber>
    </recommendedName>
    <alternativeName>
        <fullName evidence="8">MQO</fullName>
    </alternativeName>
    <alternativeName>
        <fullName evidence="8">Malate dehydrogenase [quinone]</fullName>
    </alternativeName>
</protein>
<evidence type="ECO:0000256" key="3">
    <source>
        <dbReference type="ARBA" id="ARBA00005012"/>
    </source>
</evidence>
<name>A0A1M4EFJ0_9ACTN</name>
<proteinExistence type="inferred from homology"/>
<dbReference type="GO" id="GO:0047545">
    <property type="term" value="F:(S)-2-hydroxyglutarate dehydrogenase activity"/>
    <property type="evidence" value="ECO:0007669"/>
    <property type="project" value="TreeGrafter"/>
</dbReference>
<accession>A0A1M4EFJ0</accession>
<dbReference type="Gene3D" id="3.30.9.10">
    <property type="entry name" value="D-Amino Acid Oxidase, subunit A, domain 2"/>
    <property type="match status" value="1"/>
</dbReference>
<dbReference type="InterPro" id="IPR036188">
    <property type="entry name" value="FAD/NAD-bd_sf"/>
</dbReference>
<evidence type="ECO:0000256" key="2">
    <source>
        <dbReference type="ARBA" id="ARBA00001974"/>
    </source>
</evidence>
<organism evidence="9">
    <name type="scientific">Nonomuraea gerenzanensis</name>
    <dbReference type="NCBI Taxonomy" id="93944"/>
    <lineage>
        <taxon>Bacteria</taxon>
        <taxon>Bacillati</taxon>
        <taxon>Actinomycetota</taxon>
        <taxon>Actinomycetes</taxon>
        <taxon>Streptosporangiales</taxon>
        <taxon>Streptosporangiaceae</taxon>
        <taxon>Nonomuraea</taxon>
    </lineage>
</organism>
<sequence length="492" mass="52801">MSDRAAYDVVLVGGGIMSATLGALLRRIRPDWSLLVLERLDGLGLESSSGWNNAGTGHAGLCEFNYTPLTASGSIDVSGAIAVNEQFQLSRQLWARLAEEGTLGDPTGFIRPVPHYAFAHGAAGVAHLRLRHAALRGHPLFEGMELTTDPAVLARWLPLMFDGRSEREPVAVCRTRGGTDVDYGVLTRRLFAALAGDGADVRTGHEVRALRRDGRSWLLRVRDLHGARDHVVRAGFVFLGAGGGTLPLLQSAGVPETRGYGGFPISGRFLRAADPGLVARHHAKVYSHAEPGAPSLSVPHLDTRVVDGRAYLMFGPFAAFSPRFLKRGRLTDLPRSVHARNAGTLLGAARHHGDLVRYLVGQLTQTPGGRLRALRRFVPDARARDWELVTAGQRVQVVKRVNGRGSIAGFGTEVVTSSHGGLAPLLGASPGASASVAIMLDVLERAFPDDVRDWRPALRDLLPSYGVPLSQDPALLRDLTRRTGTALGLDHG</sequence>
<comment type="cofactor">
    <cofactor evidence="2 8">
        <name>FAD</name>
        <dbReference type="ChEBI" id="CHEBI:57692"/>
    </cofactor>
</comment>
<gene>
    <name evidence="8" type="primary">mqo</name>
    <name evidence="9" type="ORF">BN4615_P7277</name>
</gene>
<dbReference type="AlphaFoldDB" id="A0A1M4EFJ0"/>
<comment type="similarity">
    <text evidence="8">Belongs to the MQO family.</text>
</comment>